<accession>F5YPY7</accession>
<dbReference type="AlphaFoldDB" id="F5YPY7"/>
<keyword evidence="2" id="KW-1185">Reference proteome</keyword>
<evidence type="ECO:0000313" key="2">
    <source>
        <dbReference type="Proteomes" id="UP000009223"/>
    </source>
</evidence>
<dbReference type="HOGENOM" id="CLU_2496949_0_0_12"/>
<protein>
    <submittedName>
        <fullName evidence="1">Uncharacterized protein</fullName>
    </submittedName>
</protein>
<organism evidence="1 2">
    <name type="scientific">Treponema primitia (strain ATCC BAA-887 / DSM 12427 / ZAS-2)</name>
    <dbReference type="NCBI Taxonomy" id="545694"/>
    <lineage>
        <taxon>Bacteria</taxon>
        <taxon>Pseudomonadati</taxon>
        <taxon>Spirochaetota</taxon>
        <taxon>Spirochaetia</taxon>
        <taxon>Spirochaetales</taxon>
        <taxon>Treponemataceae</taxon>
        <taxon>Treponema</taxon>
    </lineage>
</organism>
<reference evidence="2" key="1">
    <citation type="submission" date="2009-12" db="EMBL/GenBank/DDBJ databases">
        <title>Complete sequence of Treponema primitia strain ZAS-2.</title>
        <authorList>
            <person name="Tetu S.G."/>
            <person name="Matson E."/>
            <person name="Ren Q."/>
            <person name="Seshadri R."/>
            <person name="Elbourne L."/>
            <person name="Hassan K.A."/>
            <person name="Durkin A."/>
            <person name="Radune D."/>
            <person name="Mohamoud Y."/>
            <person name="Shay R."/>
            <person name="Jin S."/>
            <person name="Zhang X."/>
            <person name="Lucey K."/>
            <person name="Ballor N.R."/>
            <person name="Ottesen E."/>
            <person name="Rosenthal R."/>
            <person name="Allen A."/>
            <person name="Leadbetter J.R."/>
            <person name="Paulsen I.T."/>
        </authorList>
    </citation>
    <scope>NUCLEOTIDE SEQUENCE [LARGE SCALE GENOMIC DNA]</scope>
    <source>
        <strain evidence="2">ATCC BAA-887 / DSM 12427 / ZAS-2</strain>
    </source>
</reference>
<dbReference type="STRING" id="545694.TREPR_2802"/>
<dbReference type="KEGG" id="tpi:TREPR_2802"/>
<gene>
    <name evidence="1" type="ordered locus">TREPR_2802</name>
</gene>
<reference evidence="1 2" key="2">
    <citation type="journal article" date="2011" name="ISME J.">
        <title>RNA-seq reveals cooperative metabolic interactions between two termite-gut spirochete species in co-culture.</title>
        <authorList>
            <person name="Rosenthal A.Z."/>
            <person name="Matson E.G."/>
            <person name="Eldar A."/>
            <person name="Leadbetter J.R."/>
        </authorList>
    </citation>
    <scope>NUCLEOTIDE SEQUENCE [LARGE SCALE GENOMIC DNA]</scope>
    <source>
        <strain evidence="2">ATCC BAA-887 / DSM 12427 / ZAS-2</strain>
    </source>
</reference>
<evidence type="ECO:0000313" key="1">
    <source>
        <dbReference type="EMBL" id="AEF85369.1"/>
    </source>
</evidence>
<dbReference type="Proteomes" id="UP000009223">
    <property type="component" value="Chromosome"/>
</dbReference>
<proteinExistence type="predicted"/>
<dbReference type="EMBL" id="CP001843">
    <property type="protein sequence ID" value="AEF85369.1"/>
    <property type="molecule type" value="Genomic_DNA"/>
</dbReference>
<name>F5YPY7_TREPZ</name>
<sequence length="86" mass="10098">MFNKILNKLFRICENSAFYPEGALRMVFVSIYSNLWRLSCSQNGVFSPWLRMARRTVEAPVRIYRPGNSVASCAPWFTRARFCLRK</sequence>